<feature type="chain" id="PRO_5045551252" evidence="2">
    <location>
        <begin position="19"/>
        <end position="767"/>
    </location>
</feature>
<evidence type="ECO:0000259" key="3">
    <source>
        <dbReference type="Pfam" id="PF18962"/>
    </source>
</evidence>
<proteinExistence type="predicted"/>
<evidence type="ECO:0000313" key="5">
    <source>
        <dbReference type="EMBL" id="GLB50773.1"/>
    </source>
</evidence>
<feature type="domain" description="Secretion system C-terminal sorting" evidence="3">
    <location>
        <begin position="686"/>
        <end position="763"/>
    </location>
</feature>
<evidence type="ECO:0000256" key="2">
    <source>
        <dbReference type="SAM" id="SignalP"/>
    </source>
</evidence>
<dbReference type="InterPro" id="IPR011110">
    <property type="entry name" value="Reg_prop"/>
</dbReference>
<dbReference type="SUPFAM" id="SSF101898">
    <property type="entry name" value="NHL repeat"/>
    <property type="match status" value="2"/>
</dbReference>
<evidence type="ECO:0000256" key="1">
    <source>
        <dbReference type="ARBA" id="ARBA00022729"/>
    </source>
</evidence>
<dbReference type="NCBIfam" id="TIGR04183">
    <property type="entry name" value="Por_Secre_tail"/>
    <property type="match status" value="1"/>
</dbReference>
<dbReference type="InterPro" id="IPR026444">
    <property type="entry name" value="Secre_tail"/>
</dbReference>
<feature type="signal peptide" evidence="2">
    <location>
        <begin position="1"/>
        <end position="18"/>
    </location>
</feature>
<dbReference type="Pfam" id="PF21544">
    <property type="entry name" value="PorZ_N_b_propeller"/>
    <property type="match status" value="1"/>
</dbReference>
<dbReference type="Pfam" id="PF18962">
    <property type="entry name" value="Por_Secre_tail"/>
    <property type="match status" value="1"/>
</dbReference>
<feature type="domain" description="PorZ N-terminal beta-propeller" evidence="4">
    <location>
        <begin position="44"/>
        <end position="204"/>
    </location>
</feature>
<dbReference type="Pfam" id="PF07494">
    <property type="entry name" value="Reg_prop"/>
    <property type="match status" value="1"/>
</dbReference>
<evidence type="ECO:0000259" key="4">
    <source>
        <dbReference type="Pfam" id="PF21544"/>
    </source>
</evidence>
<comment type="caution">
    <text evidence="5">The sequence shown here is derived from an EMBL/GenBank/DDBJ whole genome shotgun (WGS) entry which is preliminary data.</text>
</comment>
<dbReference type="Proteomes" id="UP001143543">
    <property type="component" value="Unassembled WGS sequence"/>
</dbReference>
<keyword evidence="1 2" id="KW-0732">Signal</keyword>
<protein>
    <submittedName>
        <fullName evidence="5">ABC transporter substrate-binding protein</fullName>
    </submittedName>
</protein>
<dbReference type="EMBL" id="BRVO01000004">
    <property type="protein sequence ID" value="GLB50773.1"/>
    <property type="molecule type" value="Genomic_DNA"/>
</dbReference>
<dbReference type="InterPro" id="IPR048954">
    <property type="entry name" value="PorZ_N"/>
</dbReference>
<accession>A0ABQ5MMZ5</accession>
<dbReference type="Gene3D" id="2.130.10.10">
    <property type="entry name" value="YVTN repeat-like/Quinoprotein amine dehydrogenase"/>
    <property type="match status" value="2"/>
</dbReference>
<sequence>MKQIFTIFAFLLVAVVSAQDWEGTWKPYFSYNKVMDISDGGDLLYVATENAFFKVDKSTLEMQTYSTVDGLSGGSVVSGYYSDYADAYVLGYEDGLLQVYENGINEVTSVVEIRNKVTIPGDSKAINNIMEYNGYVYLSCGFGISVYDLVNLEFDDTYFLGANGSQLNVSQTAVYQGYLYAATSEGVYRAMISNDNIIDFANWELVTTGNWTGIVVNQGTLVGTYNNRLYSYNGSSFVQEAIVWQINELRASDGYVLVTRDARMYVYNADLDFEFSLLNTDLPEYATVTYTSSFYEDGLLYLGTEEHGLLVLSYPDVENVLQLLPDGPYFNNAFSVNMVSRNLWITFGEYTNQYNPTPNNQRGISVYKPPTEEWLQIPYDSLLGSRNLSNITYSRNQVNEVFISSYIDGIVKVRNEGDEITRYDETNSPLDYVVYTDNPNNTSDVRVLGSAFDDEDNLWIANGYTNNAIKVLRENDTWSSYSVEEVIGDPFSDLGYKEMVIASNGFKFVTTSAHGVLGFYENSGSPSVKLLEQGDGSGNLPSNDVRALAFDNNNLLWIGTTRGLRVLYNISGFFTNDVEASQIVILENGEASELLYQQWINDIFVDGANNKWISTADSGAFYISSDGQETIYHFTTENSPMPSNNVNQIVVSEDTGEVFFATDRGIVSFEGVATGGRETLSDVYAYPNPVRPEYSGMVTITNLTDNSRVKITDIAGNLVFDTVAQGGTVQWNLTAFNNHNVVSGVYMVLVSSEDGEEVEATKIMVVR</sequence>
<reference evidence="5" key="1">
    <citation type="submission" date="2022-07" db="EMBL/GenBank/DDBJ databases">
        <title>Taxonomy of Novel Oxalotrophic and Methylotrophic Bacteria.</title>
        <authorList>
            <person name="Sahin N."/>
            <person name="Tani A."/>
        </authorList>
    </citation>
    <scope>NUCLEOTIDE SEQUENCE</scope>
    <source>
        <strain evidence="5">Y10</strain>
    </source>
</reference>
<dbReference type="InterPro" id="IPR015943">
    <property type="entry name" value="WD40/YVTN_repeat-like_dom_sf"/>
</dbReference>
<name>A0ABQ5MMZ5_9FLAO</name>
<gene>
    <name evidence="5" type="ORF">Y10_31410</name>
</gene>
<keyword evidence="6" id="KW-1185">Reference proteome</keyword>
<organism evidence="5 6">
    <name type="scientific">Neptunitalea lumnitzerae</name>
    <dbReference type="NCBI Taxonomy" id="2965509"/>
    <lineage>
        <taxon>Bacteria</taxon>
        <taxon>Pseudomonadati</taxon>
        <taxon>Bacteroidota</taxon>
        <taxon>Flavobacteriia</taxon>
        <taxon>Flavobacteriales</taxon>
        <taxon>Flavobacteriaceae</taxon>
        <taxon>Neptunitalea</taxon>
    </lineage>
</organism>
<dbReference type="RefSeq" id="WP_281766405.1">
    <property type="nucleotide sequence ID" value="NZ_BRVO01000004.1"/>
</dbReference>
<evidence type="ECO:0000313" key="6">
    <source>
        <dbReference type="Proteomes" id="UP001143543"/>
    </source>
</evidence>